<dbReference type="InterPro" id="IPR057135">
    <property type="entry name" value="At4g27190-like_LRR"/>
</dbReference>
<dbReference type="Proteomes" id="UP001642360">
    <property type="component" value="Unassembled WGS sequence"/>
</dbReference>
<protein>
    <recommendedName>
        <fullName evidence="2">Disease resistance protein At4g27190-like leucine-rich repeats domain-containing protein</fullName>
    </recommendedName>
</protein>
<organism evidence="3 4">
    <name type="scientific">Ilex paraguariensis</name>
    <name type="common">yerba mate</name>
    <dbReference type="NCBI Taxonomy" id="185542"/>
    <lineage>
        <taxon>Eukaryota</taxon>
        <taxon>Viridiplantae</taxon>
        <taxon>Streptophyta</taxon>
        <taxon>Embryophyta</taxon>
        <taxon>Tracheophyta</taxon>
        <taxon>Spermatophyta</taxon>
        <taxon>Magnoliopsida</taxon>
        <taxon>eudicotyledons</taxon>
        <taxon>Gunneridae</taxon>
        <taxon>Pentapetalae</taxon>
        <taxon>asterids</taxon>
        <taxon>campanulids</taxon>
        <taxon>Aquifoliales</taxon>
        <taxon>Aquifoliaceae</taxon>
        <taxon>Ilex</taxon>
    </lineage>
</organism>
<evidence type="ECO:0000313" key="3">
    <source>
        <dbReference type="EMBL" id="CAK9177997.1"/>
    </source>
</evidence>
<sequence length="117" mass="13759">LDSSMMLRLHEQKNVIEMWANQIQTSSFSKLEILKVGSCNNLRQVFYLSAARALMHLQYLEIGNCLAMEEVVVKEEKKVVMKEENEAEDERRMNEILFPQLGHLELDNLPKLWSFFQ</sequence>
<reference evidence="3 4" key="1">
    <citation type="submission" date="2024-02" db="EMBL/GenBank/DDBJ databases">
        <authorList>
            <person name="Vignale AGUSTIN F."/>
            <person name="Sosa J E."/>
            <person name="Modenutti C."/>
        </authorList>
    </citation>
    <scope>NUCLEOTIDE SEQUENCE [LARGE SCALE GENOMIC DNA]</scope>
</reference>
<dbReference type="PANTHER" id="PTHR33463:SF204">
    <property type="entry name" value="NB-ARC DOMAIN-CONTAINING PROTEIN"/>
    <property type="match status" value="1"/>
</dbReference>
<feature type="non-terminal residue" evidence="3">
    <location>
        <position position="117"/>
    </location>
</feature>
<dbReference type="Pfam" id="PF23247">
    <property type="entry name" value="LRR_RPS2"/>
    <property type="match status" value="1"/>
</dbReference>
<dbReference type="EMBL" id="CAUOFW020007202">
    <property type="protein sequence ID" value="CAK9177997.1"/>
    <property type="molecule type" value="Genomic_DNA"/>
</dbReference>
<evidence type="ECO:0000259" key="2">
    <source>
        <dbReference type="Pfam" id="PF23247"/>
    </source>
</evidence>
<dbReference type="PANTHER" id="PTHR33463">
    <property type="entry name" value="NB-ARC DOMAIN-CONTAINING PROTEIN-RELATED"/>
    <property type="match status" value="1"/>
</dbReference>
<comment type="caution">
    <text evidence="3">The sequence shown here is derived from an EMBL/GenBank/DDBJ whole genome shotgun (WGS) entry which is preliminary data.</text>
</comment>
<dbReference type="AlphaFoldDB" id="A0ABC8U8J1"/>
<dbReference type="InterPro" id="IPR050905">
    <property type="entry name" value="Plant_NBS-LRR"/>
</dbReference>
<evidence type="ECO:0000313" key="4">
    <source>
        <dbReference type="Proteomes" id="UP001642360"/>
    </source>
</evidence>
<feature type="domain" description="Disease resistance protein At4g27190-like leucine-rich repeats" evidence="2">
    <location>
        <begin position="6"/>
        <end position="112"/>
    </location>
</feature>
<keyword evidence="1" id="KW-0611">Plant defense</keyword>
<keyword evidence="4" id="KW-1185">Reference proteome</keyword>
<proteinExistence type="predicted"/>
<feature type="non-terminal residue" evidence="3">
    <location>
        <position position="1"/>
    </location>
</feature>
<accession>A0ABC8U8J1</accession>
<name>A0ABC8U8J1_9AQUA</name>
<evidence type="ECO:0000256" key="1">
    <source>
        <dbReference type="ARBA" id="ARBA00022821"/>
    </source>
</evidence>
<gene>
    <name evidence="3" type="ORF">ILEXP_LOCUS47914</name>
</gene>